<organism evidence="2 3">
    <name type="scientific">Candidatus Sungiibacteriota bacterium</name>
    <dbReference type="NCBI Taxonomy" id="2750080"/>
    <lineage>
        <taxon>Bacteria</taxon>
        <taxon>Candidatus Sungiibacteriota</taxon>
    </lineage>
</organism>
<feature type="transmembrane region" description="Helical" evidence="1">
    <location>
        <begin position="34"/>
        <end position="52"/>
    </location>
</feature>
<proteinExistence type="predicted"/>
<feature type="transmembrane region" description="Helical" evidence="1">
    <location>
        <begin position="83"/>
        <end position="99"/>
    </location>
</feature>
<evidence type="ECO:0000313" key="3">
    <source>
        <dbReference type="Proteomes" id="UP000595618"/>
    </source>
</evidence>
<keyword evidence="1" id="KW-0812">Transmembrane</keyword>
<evidence type="ECO:0000256" key="1">
    <source>
        <dbReference type="SAM" id="Phobius"/>
    </source>
</evidence>
<feature type="transmembrane region" description="Helical" evidence="1">
    <location>
        <begin position="105"/>
        <end position="122"/>
    </location>
</feature>
<dbReference type="Proteomes" id="UP000595618">
    <property type="component" value="Chromosome"/>
</dbReference>
<dbReference type="AlphaFoldDB" id="A0A7T5RKA1"/>
<gene>
    <name evidence="2" type="ORF">HYW89_04650</name>
</gene>
<protein>
    <submittedName>
        <fullName evidence="2">Uncharacterized protein</fullName>
    </submittedName>
</protein>
<dbReference type="EMBL" id="CP066690">
    <property type="protein sequence ID" value="QQG45255.1"/>
    <property type="molecule type" value="Genomic_DNA"/>
</dbReference>
<keyword evidence="1" id="KW-0472">Membrane</keyword>
<evidence type="ECO:0000313" key="2">
    <source>
        <dbReference type="EMBL" id="QQG45255.1"/>
    </source>
</evidence>
<name>A0A7T5RKA1_9BACT</name>
<feature type="transmembrane region" description="Helical" evidence="1">
    <location>
        <begin position="6"/>
        <end position="22"/>
    </location>
</feature>
<reference evidence="2 3" key="1">
    <citation type="submission" date="2020-07" db="EMBL/GenBank/DDBJ databases">
        <title>Huge and variable diversity of episymbiotic CPR bacteria and DPANN archaea in groundwater ecosystems.</title>
        <authorList>
            <person name="He C.Y."/>
            <person name="Keren R."/>
            <person name="Whittaker M."/>
            <person name="Farag I.F."/>
            <person name="Doudna J."/>
            <person name="Cate J.H.D."/>
            <person name="Banfield J.F."/>
        </authorList>
    </citation>
    <scope>NUCLEOTIDE SEQUENCE [LARGE SCALE GENOMIC DNA]</scope>
    <source>
        <strain evidence="2">NC_groundwater_541_Ag_S-0.1um_46_50</strain>
    </source>
</reference>
<feature type="transmembrane region" description="Helical" evidence="1">
    <location>
        <begin position="58"/>
        <end position="76"/>
    </location>
</feature>
<sequence length="139" mass="15175">MIFLVAGLLVGTTLYTIGYLARDLEDSEKRTLKLVGLLSATAGAMMWLSALYLTYPGVFTGLALGLGALMAVVGYYYKGAEKLLLLSYGLLPIGVLMLMMKTGWFLFVAILVVATIVYFNLVKTGKAEKLLQNLEERLP</sequence>
<keyword evidence="1" id="KW-1133">Transmembrane helix</keyword>
<accession>A0A7T5RKA1</accession>